<dbReference type="AlphaFoldDB" id="A0ABD6DYE2"/>
<dbReference type="EMBL" id="JBHUDP010000010">
    <property type="protein sequence ID" value="MFD1687276.1"/>
    <property type="molecule type" value="Genomic_DNA"/>
</dbReference>
<dbReference type="RefSeq" id="WP_256305601.1">
    <property type="nucleotide sequence ID" value="NZ_JANHAW010000001.1"/>
</dbReference>
<gene>
    <name evidence="1" type="ORF">ACFSAS_16890</name>
</gene>
<evidence type="ECO:0000313" key="2">
    <source>
        <dbReference type="Proteomes" id="UP001597092"/>
    </source>
</evidence>
<keyword evidence="2" id="KW-1185">Reference proteome</keyword>
<dbReference type="Proteomes" id="UP001597092">
    <property type="component" value="Unassembled WGS sequence"/>
</dbReference>
<protein>
    <submittedName>
        <fullName evidence="1">Uncharacterized protein</fullName>
    </submittedName>
</protein>
<sequence>MPFNLADRIRDGLGLSNGTETSFTELDRPDDVTVERVTSDLTNAVASGDLAVEKTRFDDESDLLGAIEPIVRDYCKYHGSINSLAQVQTAWESDTHDTDSDTTDELDIDEAVGVIDQHTPKIVSVLDGFGETEPLSWTTNYVNQYPYFGCLVEYVFAYDELEDQGYLE</sequence>
<evidence type="ECO:0000313" key="1">
    <source>
        <dbReference type="EMBL" id="MFD1687276.1"/>
    </source>
</evidence>
<accession>A0ABD6DYE2</accession>
<proteinExistence type="predicted"/>
<name>A0ABD6DYE2_9EURY</name>
<reference evidence="1 2" key="1">
    <citation type="journal article" date="2019" name="Int. J. Syst. Evol. Microbiol.">
        <title>The Global Catalogue of Microorganisms (GCM) 10K type strain sequencing project: providing services to taxonomists for standard genome sequencing and annotation.</title>
        <authorList>
            <consortium name="The Broad Institute Genomics Platform"/>
            <consortium name="The Broad Institute Genome Sequencing Center for Infectious Disease"/>
            <person name="Wu L."/>
            <person name="Ma J."/>
        </authorList>
    </citation>
    <scope>NUCLEOTIDE SEQUENCE [LARGE SCALE GENOMIC DNA]</scope>
    <source>
        <strain evidence="1 2">CGMCC 1.10387</strain>
    </source>
</reference>
<comment type="caution">
    <text evidence="1">The sequence shown here is derived from an EMBL/GenBank/DDBJ whole genome shotgun (WGS) entry which is preliminary data.</text>
</comment>
<organism evidence="1 2">
    <name type="scientific">Halobellus litoreus</name>
    <dbReference type="NCBI Taxonomy" id="755310"/>
    <lineage>
        <taxon>Archaea</taxon>
        <taxon>Methanobacteriati</taxon>
        <taxon>Methanobacteriota</taxon>
        <taxon>Stenosarchaea group</taxon>
        <taxon>Halobacteria</taxon>
        <taxon>Halobacteriales</taxon>
        <taxon>Haloferacaceae</taxon>
        <taxon>Halobellus</taxon>
    </lineage>
</organism>